<sequence length="259" mass="28833">MSLLNLQQAFRNYILHGEDALLSGVVGSGRMDAGSRLAIYADAYRLRLNEALETDFVVLRAHLGPERFERLCGAYIGAHPSNHWSLRCFGRHMSAFLASAAPWTKEPFLAELARFEWALVDAFDAEDGTVARPHDVAAIAPARWPHVVMRPHASVQRLDLAWNAPAVWKAVKDEQPPPAPARADHLRGWVIWRQGLQNYFRPLPVEEAFALDAMLRGEAFGAICEGLLEWMDAPNAAERAAGLLKLWLTDGLVGELRLP</sequence>
<accession>A0A1B4V7H1</accession>
<dbReference type="KEGG" id="sva:SVA_2900"/>
<dbReference type="EMBL" id="AP014936">
    <property type="protein sequence ID" value="BAU49448.1"/>
    <property type="molecule type" value="Genomic_DNA"/>
</dbReference>
<gene>
    <name evidence="2" type="ORF">SVA_2900</name>
</gene>
<evidence type="ECO:0000313" key="3">
    <source>
        <dbReference type="Proteomes" id="UP000218899"/>
    </source>
</evidence>
<dbReference type="InterPro" id="IPR044922">
    <property type="entry name" value="DUF2063_N_sf"/>
</dbReference>
<dbReference type="Gene3D" id="1.10.150.690">
    <property type="entry name" value="DUF2063"/>
    <property type="match status" value="1"/>
</dbReference>
<evidence type="ECO:0000313" key="2">
    <source>
        <dbReference type="EMBL" id="BAU49448.1"/>
    </source>
</evidence>
<protein>
    <recommendedName>
        <fullName evidence="1">Putative DNA-binding domain-containing protein</fullName>
    </recommendedName>
</protein>
<dbReference type="RefSeq" id="WP_096461851.1">
    <property type="nucleotide sequence ID" value="NZ_AP014936.1"/>
</dbReference>
<proteinExistence type="predicted"/>
<dbReference type="AlphaFoldDB" id="A0A1B4V7H1"/>
<dbReference type="OrthoDB" id="343356at2"/>
<dbReference type="Proteomes" id="UP000218899">
    <property type="component" value="Chromosome"/>
</dbReference>
<dbReference type="InterPro" id="IPR018640">
    <property type="entry name" value="DUF2063"/>
</dbReference>
<keyword evidence="3" id="KW-1185">Reference proteome</keyword>
<name>A0A1B4V7H1_9GAMM</name>
<reference evidence="2 3" key="1">
    <citation type="submission" date="2015-08" db="EMBL/GenBank/DDBJ databases">
        <title>Complete genome sequence of Sulfurifustis variabilis.</title>
        <authorList>
            <person name="Miura A."/>
            <person name="Kojima H."/>
            <person name="Fukui M."/>
        </authorList>
    </citation>
    <scope>NUCLEOTIDE SEQUENCE [LARGE SCALE GENOMIC DNA]</scope>
    <source>
        <strain evidence="3">skN76</strain>
    </source>
</reference>
<organism evidence="2 3">
    <name type="scientific">Sulfurifustis variabilis</name>
    <dbReference type="NCBI Taxonomy" id="1675686"/>
    <lineage>
        <taxon>Bacteria</taxon>
        <taxon>Pseudomonadati</taxon>
        <taxon>Pseudomonadota</taxon>
        <taxon>Gammaproteobacteria</taxon>
        <taxon>Acidiferrobacterales</taxon>
        <taxon>Acidiferrobacteraceae</taxon>
        <taxon>Sulfurifustis</taxon>
    </lineage>
</organism>
<evidence type="ECO:0000259" key="1">
    <source>
        <dbReference type="Pfam" id="PF09836"/>
    </source>
</evidence>
<feature type="domain" description="Putative DNA-binding" evidence="1">
    <location>
        <begin position="6"/>
        <end position="97"/>
    </location>
</feature>
<dbReference type="Pfam" id="PF09836">
    <property type="entry name" value="DUF2063"/>
    <property type="match status" value="1"/>
</dbReference>